<evidence type="ECO:0000256" key="2">
    <source>
        <dbReference type="SAM" id="Phobius"/>
    </source>
</evidence>
<keyword evidence="2" id="KW-0472">Membrane</keyword>
<evidence type="ECO:0000313" key="3">
    <source>
        <dbReference type="EMBL" id="NNM74747.1"/>
    </source>
</evidence>
<accession>A0A849IFK7</accession>
<dbReference type="EMBL" id="JABEPP010000006">
    <property type="protein sequence ID" value="NNM74747.1"/>
    <property type="molecule type" value="Genomic_DNA"/>
</dbReference>
<evidence type="ECO:0000313" key="4">
    <source>
        <dbReference type="Proteomes" id="UP000564885"/>
    </source>
</evidence>
<name>A0A849IFK7_9HYPH</name>
<keyword evidence="4" id="KW-1185">Reference proteome</keyword>
<dbReference type="AlphaFoldDB" id="A0A849IFK7"/>
<proteinExistence type="predicted"/>
<feature type="region of interest" description="Disordered" evidence="1">
    <location>
        <begin position="60"/>
        <end position="87"/>
    </location>
</feature>
<organism evidence="3 4">
    <name type="scientific">Enterovirga aerilata</name>
    <dbReference type="NCBI Taxonomy" id="2730920"/>
    <lineage>
        <taxon>Bacteria</taxon>
        <taxon>Pseudomonadati</taxon>
        <taxon>Pseudomonadota</taxon>
        <taxon>Alphaproteobacteria</taxon>
        <taxon>Hyphomicrobiales</taxon>
        <taxon>Methylobacteriaceae</taxon>
        <taxon>Enterovirga</taxon>
    </lineage>
</organism>
<dbReference type="Proteomes" id="UP000564885">
    <property type="component" value="Unassembled WGS sequence"/>
</dbReference>
<reference evidence="3 4" key="1">
    <citation type="submission" date="2020-04" db="EMBL/GenBank/DDBJ databases">
        <title>Enterovirga sp. isolate from soil.</title>
        <authorList>
            <person name="Chea S."/>
            <person name="Kim D.-U."/>
        </authorList>
    </citation>
    <scope>NUCLEOTIDE SEQUENCE [LARGE SCALE GENOMIC DNA]</scope>
    <source>
        <strain evidence="3 4">DB1703</strain>
    </source>
</reference>
<feature type="transmembrane region" description="Helical" evidence="2">
    <location>
        <begin position="15"/>
        <end position="33"/>
    </location>
</feature>
<comment type="caution">
    <text evidence="3">The sequence shown here is derived from an EMBL/GenBank/DDBJ whole genome shotgun (WGS) entry which is preliminary data.</text>
</comment>
<gene>
    <name evidence="3" type="ORF">HJG44_20510</name>
</gene>
<dbReference type="RefSeq" id="WP_171220197.1">
    <property type="nucleotide sequence ID" value="NZ_JABEPP010000006.1"/>
</dbReference>
<evidence type="ECO:0000256" key="1">
    <source>
        <dbReference type="SAM" id="MobiDB-lite"/>
    </source>
</evidence>
<keyword evidence="2" id="KW-1133">Transmembrane helix</keyword>
<sequence length="87" mass="9781">MLTASAIAGWLIRSTIGRSILIALAVLAAWAAYTHYVGEKAREEVLNEIRQEEQARLNNALDAADRARRDVSDPSRLRDDDGFRRQD</sequence>
<protein>
    <submittedName>
        <fullName evidence="3">Uncharacterized protein</fullName>
    </submittedName>
</protein>
<keyword evidence="2" id="KW-0812">Transmembrane</keyword>
<feature type="compositionally biased region" description="Basic and acidic residues" evidence="1">
    <location>
        <begin position="63"/>
        <end position="87"/>
    </location>
</feature>